<gene>
    <name evidence="5" type="ORF">GWP43_05915</name>
</gene>
<reference evidence="5 6" key="1">
    <citation type="submission" date="2020-01" db="EMBL/GenBank/DDBJ databases">
        <title>Complete genome sequence of a human oral phylogroup 1 Treponema sp. strain ATCC 700766, originally isolated from periodontitis dental plaque.</title>
        <authorList>
            <person name="Chan Y."/>
            <person name="Huo Y.-B."/>
            <person name="Yu X.-L."/>
            <person name="Zeng H."/>
            <person name="Leung W.-K."/>
            <person name="Watt R.M."/>
        </authorList>
    </citation>
    <scope>NUCLEOTIDE SEQUENCE [LARGE SCALE GENOMIC DNA]</scope>
    <source>
        <strain evidence="5 6">OMZ 804</strain>
    </source>
</reference>
<dbReference type="EMBL" id="CP048020">
    <property type="protein sequence ID" value="QHX43060.1"/>
    <property type="molecule type" value="Genomic_DNA"/>
</dbReference>
<evidence type="ECO:0000313" key="5">
    <source>
        <dbReference type="EMBL" id="QHX43060.1"/>
    </source>
</evidence>
<keyword evidence="4" id="KW-0720">Serine protease</keyword>
<organism evidence="5 6">
    <name type="scientific">Treponema vincentii</name>
    <dbReference type="NCBI Taxonomy" id="69710"/>
    <lineage>
        <taxon>Bacteria</taxon>
        <taxon>Pseudomonadati</taxon>
        <taxon>Spirochaetota</taxon>
        <taxon>Spirochaetia</taxon>
        <taxon>Spirochaetales</taxon>
        <taxon>Treponemataceae</taxon>
        <taxon>Treponema</taxon>
    </lineage>
</organism>
<dbReference type="InterPro" id="IPR029062">
    <property type="entry name" value="Class_I_gatase-like"/>
</dbReference>
<protein>
    <submittedName>
        <fullName evidence="5">Type 1 glutamine amidotransferase-like domain-containing protein</fullName>
    </submittedName>
</protein>
<sequence>MNLFLCSHFSKVGALLKDLIAGKRVAFIPTASIHEGYTGYVGSARTVFKKLGAELTEIEISTANASDITQVFDTADIIYFTGGNAFFLIDQLRKTGTDTLLKQQLEKGKLFIGESAGAIVCAPELSYIEKMDPIPEDYSQSDYAGLGLINFYVLPHYLTAPFKKVTADIMQSFSNIELCAINNAQALSVKDGIRKVVSVAKE</sequence>
<dbReference type="GO" id="GO:0006508">
    <property type="term" value="P:proteolysis"/>
    <property type="evidence" value="ECO:0007669"/>
    <property type="project" value="UniProtKB-KW"/>
</dbReference>
<keyword evidence="5" id="KW-0315">Glutamine amidotransferase</keyword>
<keyword evidence="5" id="KW-0808">Transferase</keyword>
<evidence type="ECO:0000256" key="1">
    <source>
        <dbReference type="ARBA" id="ARBA00006534"/>
    </source>
</evidence>
<evidence type="ECO:0000256" key="4">
    <source>
        <dbReference type="ARBA" id="ARBA00022825"/>
    </source>
</evidence>
<proteinExistence type="inferred from homology"/>
<dbReference type="GO" id="GO:0016740">
    <property type="term" value="F:transferase activity"/>
    <property type="evidence" value="ECO:0007669"/>
    <property type="project" value="UniProtKB-KW"/>
</dbReference>
<evidence type="ECO:0000256" key="3">
    <source>
        <dbReference type="ARBA" id="ARBA00022801"/>
    </source>
</evidence>
<dbReference type="RefSeq" id="WP_162663393.1">
    <property type="nucleotide sequence ID" value="NZ_CP048020.1"/>
</dbReference>
<dbReference type="InterPro" id="IPR005320">
    <property type="entry name" value="Peptidase_S51"/>
</dbReference>
<dbReference type="KEGG" id="trz:GWP43_05915"/>
<dbReference type="PANTHER" id="PTHR20842:SF0">
    <property type="entry name" value="ALPHA-ASPARTYL DIPEPTIDASE"/>
    <property type="match status" value="1"/>
</dbReference>
<comment type="similarity">
    <text evidence="1">Belongs to the peptidase S51 family.</text>
</comment>
<name>A0A6P1Y1C5_9SPIR</name>
<dbReference type="Proteomes" id="UP000464374">
    <property type="component" value="Chromosome"/>
</dbReference>
<dbReference type="Gene3D" id="3.40.50.880">
    <property type="match status" value="1"/>
</dbReference>
<dbReference type="AlphaFoldDB" id="A0A6P1Y1C5"/>
<keyword evidence="3" id="KW-0378">Hydrolase</keyword>
<dbReference type="SUPFAM" id="SSF52317">
    <property type="entry name" value="Class I glutamine amidotransferase-like"/>
    <property type="match status" value="1"/>
</dbReference>
<evidence type="ECO:0000256" key="2">
    <source>
        <dbReference type="ARBA" id="ARBA00022670"/>
    </source>
</evidence>
<evidence type="ECO:0000313" key="6">
    <source>
        <dbReference type="Proteomes" id="UP000464374"/>
    </source>
</evidence>
<accession>A0A6P1Y1C5</accession>
<keyword evidence="2" id="KW-0645">Protease</keyword>
<dbReference type="GO" id="GO:0008236">
    <property type="term" value="F:serine-type peptidase activity"/>
    <property type="evidence" value="ECO:0007669"/>
    <property type="project" value="UniProtKB-KW"/>
</dbReference>
<dbReference type="PANTHER" id="PTHR20842">
    <property type="entry name" value="PROTEASE S51 ALPHA-ASPARTYL DIPEPTIDASE"/>
    <property type="match status" value="1"/>
</dbReference>
<dbReference type="Pfam" id="PF03575">
    <property type="entry name" value="Peptidase_S51"/>
    <property type="match status" value="1"/>
</dbReference>